<dbReference type="InterPro" id="IPR045851">
    <property type="entry name" value="AMP-bd_C_sf"/>
</dbReference>
<dbReference type="Gene3D" id="3.40.50.12780">
    <property type="entry name" value="N-terminal domain of ligase-like"/>
    <property type="match status" value="1"/>
</dbReference>
<reference evidence="1 2" key="1">
    <citation type="submission" date="2018-11" db="EMBL/GenBank/DDBJ databases">
        <title>YIM 102482-1 draft genome.</title>
        <authorList>
            <person name="Li G."/>
            <person name="Jiang Y."/>
        </authorList>
    </citation>
    <scope>NUCLEOTIDE SEQUENCE [LARGE SCALE GENOMIC DNA]</scope>
    <source>
        <strain evidence="1 2">YIM 102482-1</strain>
    </source>
</reference>
<accession>A0A3P3VZS7</accession>
<proteinExistence type="predicted"/>
<dbReference type="PANTHER" id="PTHR43767:SF1">
    <property type="entry name" value="NONRIBOSOMAL PEPTIDE SYNTHASE PES1 (EUROFUNG)-RELATED"/>
    <property type="match status" value="1"/>
</dbReference>
<dbReference type="PANTHER" id="PTHR43767">
    <property type="entry name" value="LONG-CHAIN-FATTY-ACID--COA LIGASE"/>
    <property type="match status" value="1"/>
</dbReference>
<dbReference type="SUPFAM" id="SSF56801">
    <property type="entry name" value="Acetyl-CoA synthetase-like"/>
    <property type="match status" value="1"/>
</dbReference>
<keyword evidence="2" id="KW-1185">Reference proteome</keyword>
<dbReference type="OrthoDB" id="9803968at2"/>
<name>A0A3P3VZS7_9MICO</name>
<dbReference type="GO" id="GO:0016878">
    <property type="term" value="F:acid-thiol ligase activity"/>
    <property type="evidence" value="ECO:0007669"/>
    <property type="project" value="UniProtKB-ARBA"/>
</dbReference>
<dbReference type="Gene3D" id="3.30.300.30">
    <property type="match status" value="1"/>
</dbReference>
<dbReference type="AlphaFoldDB" id="A0A3P3VZS7"/>
<gene>
    <name evidence="1" type="ORF">EG850_02250</name>
</gene>
<dbReference type="EMBL" id="RQVS01000002">
    <property type="protein sequence ID" value="RRJ88285.1"/>
    <property type="molecule type" value="Genomic_DNA"/>
</dbReference>
<protein>
    <submittedName>
        <fullName evidence="1">Uncharacterized protein</fullName>
    </submittedName>
</protein>
<organism evidence="1 2">
    <name type="scientific">Gulosibacter macacae</name>
    <dbReference type="NCBI Taxonomy" id="2488791"/>
    <lineage>
        <taxon>Bacteria</taxon>
        <taxon>Bacillati</taxon>
        <taxon>Actinomycetota</taxon>
        <taxon>Actinomycetes</taxon>
        <taxon>Micrococcales</taxon>
        <taxon>Microbacteriaceae</taxon>
        <taxon>Gulosibacter</taxon>
    </lineage>
</organism>
<dbReference type="InterPro" id="IPR050237">
    <property type="entry name" value="ATP-dep_AMP-bd_enzyme"/>
</dbReference>
<evidence type="ECO:0000313" key="2">
    <source>
        <dbReference type="Proteomes" id="UP000274391"/>
    </source>
</evidence>
<comment type="caution">
    <text evidence="1">The sequence shown here is derived from an EMBL/GenBank/DDBJ whole genome shotgun (WGS) entry which is preliminary data.</text>
</comment>
<dbReference type="Proteomes" id="UP000274391">
    <property type="component" value="Unassembled WGS sequence"/>
</dbReference>
<dbReference type="InterPro" id="IPR042099">
    <property type="entry name" value="ANL_N_sf"/>
</dbReference>
<evidence type="ECO:0000313" key="1">
    <source>
        <dbReference type="EMBL" id="RRJ88285.1"/>
    </source>
</evidence>
<sequence length="172" mass="19690">MRWQSASATGLGCLCEPRHRLFDEVRHDRNFTYTPPRYAGEYEGVSGLSHFFTDVRIMNEEGEFLPAREVGKIVIEGPNVIPEYWRKPEATAESRRGEWFRSGYFGYLDADGFLYVSARAKDMIISGGENIYPAAIEQMLMEIADLDWPKLPYWPVGEPIGMMRPATPFSLK</sequence>